<keyword evidence="3" id="KW-0964">Secreted</keyword>
<dbReference type="GO" id="GO:0005509">
    <property type="term" value="F:calcium ion binding"/>
    <property type="evidence" value="ECO:0007669"/>
    <property type="project" value="InterPro"/>
</dbReference>
<feature type="domain" description="Ig-like" evidence="9">
    <location>
        <begin position="712"/>
        <end position="795"/>
    </location>
</feature>
<dbReference type="GO" id="GO:0005576">
    <property type="term" value="C:extracellular region"/>
    <property type="evidence" value="ECO:0007669"/>
    <property type="project" value="UniProtKB-SubCell"/>
</dbReference>
<evidence type="ECO:0000256" key="6">
    <source>
        <dbReference type="ARBA" id="ARBA00023026"/>
    </source>
</evidence>
<dbReference type="PROSITE" id="PS50835">
    <property type="entry name" value="IG_LIKE"/>
    <property type="match status" value="5"/>
</dbReference>
<dbReference type="PANTHER" id="PTHR38340">
    <property type="entry name" value="S-LAYER PROTEIN"/>
    <property type="match status" value="1"/>
</dbReference>
<dbReference type="Pfam" id="PF00353">
    <property type="entry name" value="HemolysinCabind"/>
    <property type="match status" value="3"/>
</dbReference>
<accession>A0A9X3S4J2</accession>
<keyword evidence="7" id="KW-0472">Membrane</keyword>
<evidence type="ECO:0000256" key="1">
    <source>
        <dbReference type="ARBA" id="ARBA00004370"/>
    </source>
</evidence>
<feature type="domain" description="Ig-like" evidence="9">
    <location>
        <begin position="379"/>
        <end position="442"/>
    </location>
</feature>
<dbReference type="SUPFAM" id="SSF51120">
    <property type="entry name" value="beta-Roll"/>
    <property type="match status" value="2"/>
</dbReference>
<sequence>MLAVLLAALVVVAILPSAAGALRGAFSDVNRPENLVPPTVSGDPRVGGTLSCDRGKWDDTADARYDYDFFWIRDYGEEIDGAYSSTYVVTGADTDVDLQCIVHAVNGQIDSYQESNPVAGRAPEARTAPLLSGPARLGGELRCSRGVWDDRDLPAYATRFNWLRDDETIDGAETDRYTVTAADLGHALVCEVTAADASSADSAVSVPQPPVNRVLPGVSGAPRIGGAVSCSRGGWDDAGVPAYTVAYQWLRDGDDIALATAASYTVALADAGHALSCRVTAAGLTEAESATVAVTDPLNRSVPRIGGDPRLGRALSCAPGTWDAGDYAFTYAWLRDDAPIATGASYTVLAADIGKPLRCRVSAHGRTTATSAAVIPTPPQVLALPAIVGDVRVGRLLTCSSGDWDGDYAYTFEWLRDGALLATGQTLTLTGDEVAHELRCRVRVAGGLVGADSPAVHPPLPRSLGGPVISGDPRPGQQLTCGSGAWDGTYSLTYAWFRGDGTQLATGSTYTVAGGDTVLFCKATAAGVATASSATVTVSQPAGGAQPENRTLPAITGDPHLRGTAGCAPGTWLNAGAFTHRWLRDGAAIAGATQATYVLVAADVGKQLRCEVTTGGVSASSAGIVVAAPVLTAAPAISGDPRAKGTLHCSSGSWDGQYDFTYQWLRDGVAVGGATAVTRVLDAADIGHAVTCEVRADGLVPTVSGAVTVRAPKNLVAPSVEGDPHLGRVLTCDPGGWDDAAGSRYAFTYRWLRGPAAIAGETAATHTVVVADLAAALSCEVRAEALSPVASPAVTPKAPENLVAPTLTGTPRIGGTLTCGDGTWDATYPITAHRWLRAGVAIAGETGASYRVVAADVGKAITCEATAAGLTAAVSSSLSPAAPSVLHAPQIEGDRRIGTTLTCTPGEWDGTYALTYRWLRDGVAAGTASSLAVGTTDAGKDFVCEVTAEGLTVAASETAAVDPPGALTPPQIGGTPQLRGTLTCSRGVWDDTAAARYAVTYQWFKDDVAIAGATAPQLGPLTRTDFEGRFTCEVTAEGLTAERTDELLVSAPKIVGNSPGPDGRAYVGRAITCDPGQWNDSEGLRYSFTYRWEREGFERPWTRIPGADDDTYVVQAADVDWELRCIVTAEGEWSEESYGTYGEWPPVESTLTALDDSVTPGAADGYRLTLRNPNPINVFMQYAWIDLPDGFAYKPGSTTGSFTDDPEISSGNFLRWRNGLSIEANGQLTIDVAVTTSATTGHYFASGGGYANNYTPWINSSSGAIVSVAAPFDEAACTIRGTAGDDVLTGTDGNDVLCGLGGNDVLRGGLGNDVVYGGDGDDRLDGGEGDDTLLGGDGSDILLAGAGADVMRGGGGLDTVNYADRRTPVRITLGDDDNVDKDYDHTVADDGTYAHVDSDDDGDIDDDDPWQLIERDDVDADIEIARGGRGDDSIIGSDNDEELYGGAGSDVIDARGGANLADAGDGDDTVFAGYSAHERVFCGSGFDRYRADQDDDLLVGCEFYMPSEGAS</sequence>
<name>A0A9X3S4J2_9ACTN</name>
<dbReference type="Gene3D" id="2.60.40.2700">
    <property type="match status" value="13"/>
</dbReference>
<feature type="domain" description="Ig-like" evidence="9">
    <location>
        <begin position="209"/>
        <end position="293"/>
    </location>
</feature>
<feature type="domain" description="Ig-like" evidence="9">
    <location>
        <begin position="883"/>
        <end position="962"/>
    </location>
</feature>
<evidence type="ECO:0000256" key="7">
    <source>
        <dbReference type="ARBA" id="ARBA00023136"/>
    </source>
</evidence>
<feature type="signal peptide" evidence="8">
    <location>
        <begin position="1"/>
        <end position="21"/>
    </location>
</feature>
<organism evidence="10 11">
    <name type="scientific">Solirubrobacter ginsenosidimutans</name>
    <dbReference type="NCBI Taxonomy" id="490573"/>
    <lineage>
        <taxon>Bacteria</taxon>
        <taxon>Bacillati</taxon>
        <taxon>Actinomycetota</taxon>
        <taxon>Thermoleophilia</taxon>
        <taxon>Solirubrobacterales</taxon>
        <taxon>Solirubrobacteraceae</taxon>
        <taxon>Solirubrobacter</taxon>
    </lineage>
</organism>
<dbReference type="PANTHER" id="PTHR38340:SF1">
    <property type="entry name" value="S-LAYER PROTEIN"/>
    <property type="match status" value="1"/>
</dbReference>
<reference evidence="10" key="1">
    <citation type="submission" date="2022-10" db="EMBL/GenBank/DDBJ databases">
        <title>The WGS of Solirubrobacter ginsenosidimutans DSM 21036.</title>
        <authorList>
            <person name="Jiang Z."/>
        </authorList>
    </citation>
    <scope>NUCLEOTIDE SEQUENCE</scope>
    <source>
        <strain evidence="10">DSM 21036</strain>
    </source>
</reference>
<keyword evidence="8" id="KW-0732">Signal</keyword>
<comment type="subcellular location">
    <subcellularLocation>
        <location evidence="1">Membrane</location>
    </subcellularLocation>
    <subcellularLocation>
        <location evidence="2">Secreted</location>
    </subcellularLocation>
</comment>
<feature type="chain" id="PRO_5040818527" description="Ig-like domain-containing protein" evidence="8">
    <location>
        <begin position="22"/>
        <end position="1511"/>
    </location>
</feature>
<dbReference type="Gene3D" id="2.150.10.10">
    <property type="entry name" value="Serralysin-like metalloprotease, C-terminal"/>
    <property type="match status" value="2"/>
</dbReference>
<dbReference type="Proteomes" id="UP001149140">
    <property type="component" value="Unassembled WGS sequence"/>
</dbReference>
<evidence type="ECO:0000313" key="10">
    <source>
        <dbReference type="EMBL" id="MDA0165884.1"/>
    </source>
</evidence>
<dbReference type="PROSITE" id="PS00330">
    <property type="entry name" value="HEMOLYSIN_CALCIUM"/>
    <property type="match status" value="1"/>
</dbReference>
<evidence type="ECO:0000256" key="4">
    <source>
        <dbReference type="ARBA" id="ARBA00022656"/>
    </source>
</evidence>
<dbReference type="RefSeq" id="WP_270045147.1">
    <property type="nucleotide sequence ID" value="NZ_JAPDOD010000054.1"/>
</dbReference>
<feature type="domain" description="Ig-like" evidence="9">
    <location>
        <begin position="454"/>
        <end position="537"/>
    </location>
</feature>
<protein>
    <recommendedName>
        <fullName evidence="9">Ig-like domain-containing protein</fullName>
    </recommendedName>
</protein>
<dbReference type="InterPro" id="IPR007110">
    <property type="entry name" value="Ig-like_dom"/>
</dbReference>
<dbReference type="InterPro" id="IPR001343">
    <property type="entry name" value="Hemolysn_Ca-bd"/>
</dbReference>
<dbReference type="GO" id="GO:0090729">
    <property type="term" value="F:toxin activity"/>
    <property type="evidence" value="ECO:0007669"/>
    <property type="project" value="UniProtKB-KW"/>
</dbReference>
<dbReference type="GO" id="GO:0016020">
    <property type="term" value="C:membrane"/>
    <property type="evidence" value="ECO:0007669"/>
    <property type="project" value="UniProtKB-SubCell"/>
</dbReference>
<keyword evidence="11" id="KW-1185">Reference proteome</keyword>
<dbReference type="InterPro" id="IPR018511">
    <property type="entry name" value="Hemolysin-typ_Ca-bd_CS"/>
</dbReference>
<proteinExistence type="predicted"/>
<evidence type="ECO:0000256" key="5">
    <source>
        <dbReference type="ARBA" id="ARBA00022737"/>
    </source>
</evidence>
<evidence type="ECO:0000256" key="3">
    <source>
        <dbReference type="ARBA" id="ARBA00022525"/>
    </source>
</evidence>
<dbReference type="InterPro" id="IPR050557">
    <property type="entry name" value="RTX_toxin/Mannuronan_C5-epim"/>
</dbReference>
<keyword evidence="5" id="KW-0677">Repeat</keyword>
<evidence type="ECO:0000256" key="8">
    <source>
        <dbReference type="SAM" id="SignalP"/>
    </source>
</evidence>
<evidence type="ECO:0000313" key="11">
    <source>
        <dbReference type="Proteomes" id="UP001149140"/>
    </source>
</evidence>
<dbReference type="InterPro" id="IPR011049">
    <property type="entry name" value="Serralysin-like_metalloprot_C"/>
</dbReference>
<comment type="caution">
    <text evidence="10">The sequence shown here is derived from an EMBL/GenBank/DDBJ whole genome shotgun (WGS) entry which is preliminary data.</text>
</comment>
<keyword evidence="4" id="KW-0800">Toxin</keyword>
<dbReference type="PRINTS" id="PR01488">
    <property type="entry name" value="RTXTOXINA"/>
</dbReference>
<evidence type="ECO:0000259" key="9">
    <source>
        <dbReference type="PROSITE" id="PS50835"/>
    </source>
</evidence>
<dbReference type="PRINTS" id="PR00313">
    <property type="entry name" value="CABNDNGRPT"/>
</dbReference>
<evidence type="ECO:0000256" key="2">
    <source>
        <dbReference type="ARBA" id="ARBA00004613"/>
    </source>
</evidence>
<gene>
    <name evidence="10" type="ORF">OM076_36805</name>
</gene>
<dbReference type="InterPro" id="IPR003995">
    <property type="entry name" value="RTX_toxin_determinant-A"/>
</dbReference>
<dbReference type="EMBL" id="JAPDOD010000054">
    <property type="protein sequence ID" value="MDA0165884.1"/>
    <property type="molecule type" value="Genomic_DNA"/>
</dbReference>
<keyword evidence="6" id="KW-0843">Virulence</keyword>